<accession>B9RH44</accession>
<dbReference type="AlphaFoldDB" id="B9RH44"/>
<sequence length="83" mass="9266">MTWAAERKPVPVVTRIAAKNTGNSSRYEHNLHGTCTFATSLFPTLFSNYKNKRHTFTSLTTQNPSAIHIVLTATPSNNLSTRF</sequence>
<name>B9RH44_RICCO</name>
<proteinExistence type="predicted"/>
<gene>
    <name evidence="1" type="ORF">RCOM_1447100</name>
</gene>
<keyword evidence="2" id="KW-1185">Reference proteome</keyword>
<reference evidence="2" key="1">
    <citation type="journal article" date="2010" name="Nat. Biotechnol.">
        <title>Draft genome sequence of the oilseed species Ricinus communis.</title>
        <authorList>
            <person name="Chan A.P."/>
            <person name="Crabtree J."/>
            <person name="Zhao Q."/>
            <person name="Lorenzi H."/>
            <person name="Orvis J."/>
            <person name="Puiu D."/>
            <person name="Melake-Berhan A."/>
            <person name="Jones K.M."/>
            <person name="Redman J."/>
            <person name="Chen G."/>
            <person name="Cahoon E.B."/>
            <person name="Gedil M."/>
            <person name="Stanke M."/>
            <person name="Haas B.J."/>
            <person name="Wortman J.R."/>
            <person name="Fraser-Liggett C.M."/>
            <person name="Ravel J."/>
            <person name="Rabinowicz P.D."/>
        </authorList>
    </citation>
    <scope>NUCLEOTIDE SEQUENCE [LARGE SCALE GENOMIC DNA]</scope>
    <source>
        <strain evidence="2">cv. Hale</strain>
    </source>
</reference>
<dbReference type="Proteomes" id="UP000008311">
    <property type="component" value="Unassembled WGS sequence"/>
</dbReference>
<evidence type="ECO:0000313" key="2">
    <source>
        <dbReference type="Proteomes" id="UP000008311"/>
    </source>
</evidence>
<protein>
    <submittedName>
        <fullName evidence="1">Uncharacterized protein</fullName>
    </submittedName>
</protein>
<dbReference type="InParanoid" id="B9RH44"/>
<dbReference type="EMBL" id="EQ973778">
    <property type="protein sequence ID" value="EEF49406.1"/>
    <property type="molecule type" value="Genomic_DNA"/>
</dbReference>
<organism evidence="1 2">
    <name type="scientific">Ricinus communis</name>
    <name type="common">Castor bean</name>
    <dbReference type="NCBI Taxonomy" id="3988"/>
    <lineage>
        <taxon>Eukaryota</taxon>
        <taxon>Viridiplantae</taxon>
        <taxon>Streptophyta</taxon>
        <taxon>Embryophyta</taxon>
        <taxon>Tracheophyta</taxon>
        <taxon>Spermatophyta</taxon>
        <taxon>Magnoliopsida</taxon>
        <taxon>eudicotyledons</taxon>
        <taxon>Gunneridae</taxon>
        <taxon>Pentapetalae</taxon>
        <taxon>rosids</taxon>
        <taxon>fabids</taxon>
        <taxon>Malpighiales</taxon>
        <taxon>Euphorbiaceae</taxon>
        <taxon>Acalyphoideae</taxon>
        <taxon>Acalypheae</taxon>
        <taxon>Ricinus</taxon>
    </lineage>
</organism>
<evidence type="ECO:0000313" key="1">
    <source>
        <dbReference type="EMBL" id="EEF49406.1"/>
    </source>
</evidence>